<dbReference type="PANTHER" id="PTHR13061:SF29">
    <property type="entry name" value="GAMMA CARBONIC ANHYDRASE-LIKE 1, MITOCHONDRIAL-RELATED"/>
    <property type="match status" value="1"/>
</dbReference>
<keyword evidence="2" id="KW-1185">Reference proteome</keyword>
<dbReference type="InterPro" id="IPR050484">
    <property type="entry name" value="Transf_Hexapept/Carb_Anhydrase"/>
</dbReference>
<gene>
    <name evidence="1" type="ORF">KDL28_02955</name>
</gene>
<proteinExistence type="predicted"/>
<dbReference type="PANTHER" id="PTHR13061">
    <property type="entry name" value="DYNACTIN SUBUNIT P25"/>
    <property type="match status" value="1"/>
</dbReference>
<dbReference type="InterPro" id="IPR001451">
    <property type="entry name" value="Hexapep"/>
</dbReference>
<dbReference type="CDD" id="cd04645">
    <property type="entry name" value="LbH_gamma_CA_like"/>
    <property type="match status" value="1"/>
</dbReference>
<protein>
    <submittedName>
        <fullName evidence="1">Gamma carbonic anhydrase family protein</fullName>
    </submittedName>
</protein>
<reference evidence="1" key="1">
    <citation type="submission" date="2021-04" db="EMBL/GenBank/DDBJ databases">
        <title>Pseudonocardia sp. nov., isolated from sandy soil of mangrove forest.</title>
        <authorList>
            <person name="Zan Z."/>
            <person name="Huang R."/>
            <person name="Liu W."/>
        </authorList>
    </citation>
    <scope>NUCLEOTIDE SEQUENCE</scope>
    <source>
        <strain evidence="1">S2-4</strain>
    </source>
</reference>
<dbReference type="Pfam" id="PF00132">
    <property type="entry name" value="Hexapep"/>
    <property type="match status" value="1"/>
</dbReference>
<name>A0ABT0ZTE9_9PSEU</name>
<evidence type="ECO:0000313" key="1">
    <source>
        <dbReference type="EMBL" id="MCO1654008.1"/>
    </source>
</evidence>
<dbReference type="SUPFAM" id="SSF51161">
    <property type="entry name" value="Trimeric LpxA-like enzymes"/>
    <property type="match status" value="1"/>
</dbReference>
<dbReference type="InterPro" id="IPR047324">
    <property type="entry name" value="LbH_gamma_CA-like"/>
</dbReference>
<dbReference type="RefSeq" id="WP_252435619.1">
    <property type="nucleotide sequence ID" value="NZ_JAGSOV010000009.1"/>
</dbReference>
<comment type="caution">
    <text evidence="1">The sequence shown here is derived from an EMBL/GenBank/DDBJ whole genome shotgun (WGS) entry which is preliminary data.</text>
</comment>
<accession>A0ABT0ZTE9</accession>
<dbReference type="InterPro" id="IPR011004">
    <property type="entry name" value="Trimer_LpxA-like_sf"/>
</dbReference>
<organism evidence="1 2">
    <name type="scientific">Pseudonocardia humida</name>
    <dbReference type="NCBI Taxonomy" id="2800819"/>
    <lineage>
        <taxon>Bacteria</taxon>
        <taxon>Bacillati</taxon>
        <taxon>Actinomycetota</taxon>
        <taxon>Actinomycetes</taxon>
        <taxon>Pseudonocardiales</taxon>
        <taxon>Pseudonocardiaceae</taxon>
        <taxon>Pseudonocardia</taxon>
    </lineage>
</organism>
<dbReference type="Proteomes" id="UP001165283">
    <property type="component" value="Unassembled WGS sequence"/>
</dbReference>
<sequence length="177" mass="17761">MTAVAPYTAITIGDAAPQVHAEAWVAPTAVLAGRVSIAERASVWYTSVLRADMDSITVGPGSNVQDGSVLHADPGFPLTIGSGVSVGHRAVLHGCTVGDDVLVGMGAVVLNGARIGAGSLIAAGAVVLEGAEVPPGSLVAGVPGKVRRELTEQERASILVNAEAYRHLAVTHSAATA</sequence>
<dbReference type="EMBL" id="JAGSOV010000009">
    <property type="protein sequence ID" value="MCO1654008.1"/>
    <property type="molecule type" value="Genomic_DNA"/>
</dbReference>
<dbReference type="Gene3D" id="2.160.10.10">
    <property type="entry name" value="Hexapeptide repeat proteins"/>
    <property type="match status" value="1"/>
</dbReference>
<evidence type="ECO:0000313" key="2">
    <source>
        <dbReference type="Proteomes" id="UP001165283"/>
    </source>
</evidence>